<keyword evidence="5" id="KW-1185">Reference proteome</keyword>
<organism evidence="4 5">
    <name type="scientific">Pyruvatibacter mobilis</name>
    <dbReference type="NCBI Taxonomy" id="1712261"/>
    <lineage>
        <taxon>Bacteria</taxon>
        <taxon>Pseudomonadati</taxon>
        <taxon>Pseudomonadota</taxon>
        <taxon>Alphaproteobacteria</taxon>
        <taxon>Hyphomicrobiales</taxon>
        <taxon>Parvibaculaceae</taxon>
        <taxon>Pyruvatibacter</taxon>
    </lineage>
</organism>
<dbReference type="InterPro" id="IPR002938">
    <property type="entry name" value="FAD-bd"/>
</dbReference>
<feature type="domain" description="FAD-binding" evidence="3">
    <location>
        <begin position="3"/>
        <end position="344"/>
    </location>
</feature>
<dbReference type="Gene3D" id="3.50.50.60">
    <property type="entry name" value="FAD/NAD(P)-binding domain"/>
    <property type="match status" value="1"/>
</dbReference>
<dbReference type="SUPFAM" id="SSF54373">
    <property type="entry name" value="FAD-linked reductases, C-terminal domain"/>
    <property type="match status" value="1"/>
</dbReference>
<evidence type="ECO:0000256" key="1">
    <source>
        <dbReference type="ARBA" id="ARBA00023002"/>
    </source>
</evidence>
<dbReference type="EMBL" id="WXYQ01000004">
    <property type="protein sequence ID" value="NBG95195.1"/>
    <property type="molecule type" value="Genomic_DNA"/>
</dbReference>
<dbReference type="RefSeq" id="WP_160587180.1">
    <property type="nucleotide sequence ID" value="NZ_BMHN01000001.1"/>
</dbReference>
<name>A0A845Q962_9HYPH</name>
<keyword evidence="2" id="KW-0503">Monooxygenase</keyword>
<dbReference type="Proteomes" id="UP000470384">
    <property type="component" value="Unassembled WGS sequence"/>
</dbReference>
<evidence type="ECO:0000256" key="2">
    <source>
        <dbReference type="ARBA" id="ARBA00023033"/>
    </source>
</evidence>
<gene>
    <name evidence="4" type="ORF">GTQ45_05570</name>
</gene>
<dbReference type="AlphaFoldDB" id="A0A845Q962"/>
<dbReference type="SUPFAM" id="SSF51905">
    <property type="entry name" value="FAD/NAD(P)-binding domain"/>
    <property type="match status" value="1"/>
</dbReference>
<evidence type="ECO:0000313" key="4">
    <source>
        <dbReference type="EMBL" id="NBG95195.1"/>
    </source>
</evidence>
<dbReference type="GeneID" id="300656112"/>
<evidence type="ECO:0000313" key="5">
    <source>
        <dbReference type="Proteomes" id="UP000470384"/>
    </source>
</evidence>
<dbReference type="PANTHER" id="PTHR13789">
    <property type="entry name" value="MONOOXYGENASE"/>
    <property type="match status" value="1"/>
</dbReference>
<keyword evidence="1" id="KW-0560">Oxidoreductase</keyword>
<accession>A0A845Q962</accession>
<dbReference type="InterPro" id="IPR050493">
    <property type="entry name" value="FAD-dep_Monooxygenase_BioMet"/>
</dbReference>
<sequence length="398" mass="42236">MPEALIAGGGIGGLTAALCLRAHGWDVTVLEKAPDLAEVGAGLQLSPNAMKVFEALGLDGTLAATGFTPDGIEIRMGESGMRLLHAPLGKTAVDRWGSPYLHIHRADLLDCLAQQLDSRAPGALRLGTAVTRYGQDGAGVTAVLETGETLSGDVLIGADGIHSAIRTCMLGPDKPAFTGNVAWRAVVPVDRLGADTPPPVACAWMGRGKHAVTYRLRGGALANLVAVVERDDWTTESWTEAGTREEALADFTGWHPIITRLIEEADGLFRWALFDRPPLTTWTDGRVALMGDAAHPMLPFMAQGAAMAIEDAWALAACLSGDTDVPGALTAYQARRQARATAVQAGSRANAKTFHQRTALGRLKTYGPMWLAGRIAPSIGLMRQDWVYGYDVVADTRP</sequence>
<dbReference type="GO" id="GO:0071949">
    <property type="term" value="F:FAD binding"/>
    <property type="evidence" value="ECO:0007669"/>
    <property type="project" value="InterPro"/>
</dbReference>
<dbReference type="PANTHER" id="PTHR13789:SF309">
    <property type="entry name" value="PUTATIVE (AFU_ORTHOLOGUE AFUA_6G14510)-RELATED"/>
    <property type="match status" value="1"/>
</dbReference>
<comment type="caution">
    <text evidence="4">The sequence shown here is derived from an EMBL/GenBank/DDBJ whole genome shotgun (WGS) entry which is preliminary data.</text>
</comment>
<dbReference type="PRINTS" id="PR00420">
    <property type="entry name" value="RNGMNOXGNASE"/>
</dbReference>
<reference evidence="4 5" key="1">
    <citation type="journal article" date="2016" name="Int. J. Syst. Evol. Microbiol.">
        <title>Pyruvatibacter mobilis gen. nov., sp. nov., a marine bacterium from the culture broth of Picochlorum sp. 122.</title>
        <authorList>
            <person name="Wang G."/>
            <person name="Tang M."/>
            <person name="Wu H."/>
            <person name="Dai S."/>
            <person name="Li T."/>
            <person name="Chen C."/>
            <person name="He H."/>
            <person name="Fan J."/>
            <person name="Xiang W."/>
            <person name="Li X."/>
        </authorList>
    </citation>
    <scope>NUCLEOTIDE SEQUENCE [LARGE SCALE GENOMIC DNA]</scope>
    <source>
        <strain evidence="4 5">GYP-11</strain>
    </source>
</reference>
<dbReference type="OrthoDB" id="4230779at2"/>
<dbReference type="GO" id="GO:0004497">
    <property type="term" value="F:monooxygenase activity"/>
    <property type="evidence" value="ECO:0007669"/>
    <property type="project" value="UniProtKB-KW"/>
</dbReference>
<dbReference type="InterPro" id="IPR036188">
    <property type="entry name" value="FAD/NAD-bd_sf"/>
</dbReference>
<protein>
    <submittedName>
        <fullName evidence="4">NAD(P)-binding protein</fullName>
    </submittedName>
</protein>
<proteinExistence type="predicted"/>
<evidence type="ECO:0000259" key="3">
    <source>
        <dbReference type="Pfam" id="PF01494"/>
    </source>
</evidence>
<dbReference type="Pfam" id="PF01494">
    <property type="entry name" value="FAD_binding_3"/>
    <property type="match status" value="1"/>
</dbReference>